<evidence type="ECO:0000256" key="3">
    <source>
        <dbReference type="ARBA" id="ARBA00022552"/>
    </source>
</evidence>
<proteinExistence type="inferred from homology"/>
<dbReference type="InterPro" id="IPR012173">
    <property type="entry name" value="Mpp10"/>
</dbReference>
<evidence type="ECO:0000256" key="7">
    <source>
        <dbReference type="PIRNR" id="PIRNR017300"/>
    </source>
</evidence>
<dbReference type="Pfam" id="PF04006">
    <property type="entry name" value="Mpp10"/>
    <property type="match status" value="1"/>
</dbReference>
<evidence type="ECO:0000313" key="10">
    <source>
        <dbReference type="Proteomes" id="UP000009138"/>
    </source>
</evidence>
<evidence type="ECO:0000256" key="8">
    <source>
        <dbReference type="SAM" id="MobiDB-lite"/>
    </source>
</evidence>
<feature type="compositionally biased region" description="Basic and acidic residues" evidence="8">
    <location>
        <begin position="552"/>
        <end position="561"/>
    </location>
</feature>
<comment type="similarity">
    <text evidence="6 7">Belongs to the MPP10 family.</text>
</comment>
<organism evidence="9 10">
    <name type="scientific">Rhizopus delemar (strain RA 99-880 / ATCC MYA-4621 / FGSC 9543 / NRRL 43880)</name>
    <name type="common">Mucormycosis agent</name>
    <name type="synonym">Rhizopus arrhizus var. delemar</name>
    <dbReference type="NCBI Taxonomy" id="246409"/>
    <lineage>
        <taxon>Eukaryota</taxon>
        <taxon>Fungi</taxon>
        <taxon>Fungi incertae sedis</taxon>
        <taxon>Mucoromycota</taxon>
        <taxon>Mucoromycotina</taxon>
        <taxon>Mucoromycetes</taxon>
        <taxon>Mucorales</taxon>
        <taxon>Mucorineae</taxon>
        <taxon>Rhizopodaceae</taxon>
        <taxon>Rhizopus</taxon>
    </lineage>
</organism>
<dbReference type="AlphaFoldDB" id="I1BR47"/>
<dbReference type="OrthoDB" id="445326at2759"/>
<feature type="compositionally biased region" description="Acidic residues" evidence="8">
    <location>
        <begin position="138"/>
        <end position="195"/>
    </location>
</feature>
<feature type="compositionally biased region" description="Basic residues" evidence="8">
    <location>
        <begin position="540"/>
        <end position="551"/>
    </location>
</feature>
<feature type="compositionally biased region" description="Acidic residues" evidence="8">
    <location>
        <begin position="306"/>
        <end position="315"/>
    </location>
</feature>
<dbReference type="FunCoup" id="I1BR47">
    <property type="interactions" value="551"/>
</dbReference>
<keyword evidence="5 7" id="KW-0687">Ribonucleoprotein</keyword>
<dbReference type="PIRSF" id="PIRSF017300">
    <property type="entry name" value="snoRNP_Mpp10"/>
    <property type="match status" value="1"/>
</dbReference>
<feature type="compositionally biased region" description="Basic and acidic residues" evidence="8">
    <location>
        <begin position="316"/>
        <end position="326"/>
    </location>
</feature>
<dbReference type="GO" id="GO:0006364">
    <property type="term" value="P:rRNA processing"/>
    <property type="evidence" value="ECO:0007669"/>
    <property type="project" value="UniProtKB-KW"/>
</dbReference>
<sequence length="612" mass="71398">MSASKEFQVIGQFITSVVDKPYTFFNPDKKIEDNALQIAKHFYDKGIQKAILKKILLNIDGCVVKKVEPVECSPFTELLIQDFDNDQIWEEIAAQNEPFLHYAKSTLKTLAKGPVTSRREMNESEEEASISGNSMDLDMMDQEDASEEEFNQDEEMDEFEEEEEENGKLEEEEVEEEEEELNDSELEEELEEDEERVPKKTSEVDDDFFSLEKFNKWTEEQEELDMMSDREDDGFNFDDDLDNLEDSDEELEDVADLNYDDFYGKQSRPKPRKMRPIEEKEVERDVDEEEEEEESEEEEGSVRDLFEDEEEEDNEQEKSAFQRQQERLATQIEQYEEENIRDKHWTLRGEATASVRPVNSLLEEDLEFEHANKPVPVITQETTNVLEDMIKKRILDNMFDDVERKVDPTLRPFVPSKRVELNDERSKKSLAEIYEDDYSKKKLGDAAVDERDEALEKEHEEITNLFNNLCVKLDALSNFHYTPKAPKPEMEIVSNAAAISMEEVIPVNVSDATLLAPEEVYEKKRGEVKATTEMDQTERKKLRAQKKKMKRKENEMKEKEKKIMHKYNPKMAQREEKTKAVKDLLGAKNVTIIGKDGKQKTTSKTVTSASLF</sequence>
<gene>
    <name evidence="9" type="ORF">RO3G_03381</name>
</gene>
<feature type="region of interest" description="Disordered" evidence="8">
    <location>
        <begin position="112"/>
        <end position="335"/>
    </location>
</feature>
<evidence type="ECO:0000256" key="5">
    <source>
        <dbReference type="ARBA" id="ARBA00023274"/>
    </source>
</evidence>
<evidence type="ECO:0000256" key="6">
    <source>
        <dbReference type="ARBA" id="ARBA00029455"/>
    </source>
</evidence>
<dbReference type="EMBL" id="CH476733">
    <property type="protein sequence ID" value="EIE78677.1"/>
    <property type="molecule type" value="Genomic_DNA"/>
</dbReference>
<dbReference type="Proteomes" id="UP000009138">
    <property type="component" value="Unassembled WGS sequence"/>
</dbReference>
<comment type="subcellular location">
    <subcellularLocation>
        <location evidence="1 7">Nucleus</location>
        <location evidence="1 7">Nucleolus</location>
    </subcellularLocation>
</comment>
<keyword evidence="4 7" id="KW-0539">Nucleus</keyword>
<accession>I1BR47</accession>
<evidence type="ECO:0000256" key="1">
    <source>
        <dbReference type="ARBA" id="ARBA00004604"/>
    </source>
</evidence>
<keyword evidence="3 7" id="KW-0698">rRNA processing</keyword>
<dbReference type="GO" id="GO:0032040">
    <property type="term" value="C:small-subunit processome"/>
    <property type="evidence" value="ECO:0007669"/>
    <property type="project" value="TreeGrafter"/>
</dbReference>
<dbReference type="GO" id="GO:0034457">
    <property type="term" value="C:Mpp10 complex"/>
    <property type="evidence" value="ECO:0007669"/>
    <property type="project" value="UniProtKB-UniRule"/>
</dbReference>
<keyword evidence="10" id="KW-1185">Reference proteome</keyword>
<comment type="function">
    <text evidence="7">Involved in nucleolar processing of pre-18S ribosomal RNA.</text>
</comment>
<dbReference type="PANTHER" id="PTHR17039:SF0">
    <property type="entry name" value="U3 SMALL NUCLEOLAR RIBONUCLEOPROTEIN PROTEIN MPP10"/>
    <property type="match status" value="1"/>
</dbReference>
<feature type="compositionally biased region" description="Acidic residues" evidence="8">
    <location>
        <begin position="220"/>
        <end position="259"/>
    </location>
</feature>
<feature type="region of interest" description="Disordered" evidence="8">
    <location>
        <begin position="533"/>
        <end position="575"/>
    </location>
</feature>
<dbReference type="RefSeq" id="XP_067514073.1">
    <property type="nucleotide sequence ID" value="XM_067657972.1"/>
</dbReference>
<reference evidence="9 10" key="1">
    <citation type="journal article" date="2009" name="PLoS Genet.">
        <title>Genomic analysis of the basal lineage fungus Rhizopus oryzae reveals a whole-genome duplication.</title>
        <authorList>
            <person name="Ma L.-J."/>
            <person name="Ibrahim A.S."/>
            <person name="Skory C."/>
            <person name="Grabherr M.G."/>
            <person name="Burger G."/>
            <person name="Butler M."/>
            <person name="Elias M."/>
            <person name="Idnurm A."/>
            <person name="Lang B.F."/>
            <person name="Sone T."/>
            <person name="Abe A."/>
            <person name="Calvo S.E."/>
            <person name="Corrochano L.M."/>
            <person name="Engels R."/>
            <person name="Fu J."/>
            <person name="Hansberg W."/>
            <person name="Kim J.-M."/>
            <person name="Kodira C.D."/>
            <person name="Koehrsen M.J."/>
            <person name="Liu B."/>
            <person name="Miranda-Saavedra D."/>
            <person name="O'Leary S."/>
            <person name="Ortiz-Castellanos L."/>
            <person name="Poulter R."/>
            <person name="Rodriguez-Romero J."/>
            <person name="Ruiz-Herrera J."/>
            <person name="Shen Y.-Q."/>
            <person name="Zeng Q."/>
            <person name="Galagan J."/>
            <person name="Birren B.W."/>
            <person name="Cuomo C.A."/>
            <person name="Wickes B.L."/>
        </authorList>
    </citation>
    <scope>NUCLEOTIDE SEQUENCE [LARGE SCALE GENOMIC DNA]</scope>
    <source>
        <strain evidence="10">RA 99-880 / ATCC MYA-4621 / FGSC 9543 / NRRL 43880</strain>
    </source>
</reference>
<evidence type="ECO:0000313" key="9">
    <source>
        <dbReference type="EMBL" id="EIE78677.1"/>
    </source>
</evidence>
<dbReference type="PANTHER" id="PTHR17039">
    <property type="entry name" value="U3 SMALL NUCLEOLAR RIBONUCLEOPROTEIN PROTEIN MPP10"/>
    <property type="match status" value="1"/>
</dbReference>
<dbReference type="VEuPathDB" id="FungiDB:RO3G_03381"/>
<feature type="compositionally biased region" description="Acidic residues" evidence="8">
    <location>
        <begin position="284"/>
        <end position="299"/>
    </location>
</feature>
<dbReference type="GeneID" id="93610353"/>
<dbReference type="InParanoid" id="I1BR47"/>
<dbReference type="STRING" id="246409.I1BR47"/>
<protein>
    <recommendedName>
        <fullName evidence="7">U3 small nucleolar ribonucleoprotein protein MPP10</fullName>
    </recommendedName>
</protein>
<dbReference type="eggNOG" id="KOG2600">
    <property type="taxonomic scope" value="Eukaryota"/>
</dbReference>
<dbReference type="GO" id="GO:0005732">
    <property type="term" value="C:sno(s)RNA-containing ribonucleoprotein complex"/>
    <property type="evidence" value="ECO:0007669"/>
    <property type="project" value="UniProtKB-UniRule"/>
</dbReference>
<dbReference type="OMA" id="HFAEDFG"/>
<keyword evidence="2 7" id="KW-0690">Ribosome biogenesis</keyword>
<evidence type="ECO:0000256" key="4">
    <source>
        <dbReference type="ARBA" id="ARBA00023242"/>
    </source>
</evidence>
<name>I1BR47_RHIO9</name>
<evidence type="ECO:0000256" key="2">
    <source>
        <dbReference type="ARBA" id="ARBA00022517"/>
    </source>
</evidence>